<accession>A0A7C8JXM8</accession>
<proteinExistence type="predicted"/>
<gene>
    <name evidence="2" type="ORF">TWF703_000068</name>
</gene>
<evidence type="ECO:0000313" key="2">
    <source>
        <dbReference type="EMBL" id="KAF3147228.1"/>
    </source>
</evidence>
<comment type="caution">
    <text evidence="2">The sequence shown here is derived from an EMBL/GenBank/DDBJ whole genome shotgun (WGS) entry which is preliminary data.</text>
</comment>
<dbReference type="Proteomes" id="UP000480548">
    <property type="component" value="Unassembled WGS sequence"/>
</dbReference>
<dbReference type="InterPro" id="IPR021842">
    <property type="entry name" value="DUF3435"/>
</dbReference>
<name>A0A7C8JXM8_ORBOL</name>
<feature type="compositionally biased region" description="Basic and acidic residues" evidence="1">
    <location>
        <begin position="1061"/>
        <end position="1073"/>
    </location>
</feature>
<reference evidence="2 3" key="1">
    <citation type="submission" date="2019-06" db="EMBL/GenBank/DDBJ databases">
        <authorList>
            <person name="Palmer J.M."/>
        </authorList>
    </citation>
    <scope>NUCLEOTIDE SEQUENCE [LARGE SCALE GENOMIC DNA]</scope>
    <source>
        <strain evidence="2 3">TWF703</strain>
    </source>
</reference>
<dbReference type="AlphaFoldDB" id="A0A7C8JXM8"/>
<sequence length="1097" mass="126155">MAEVPLQNEISMGQNRIQVFIYVPVPRPLKISHDQLKDLKLYVKTFSESSFEDGDVLLRVPRHATKRILNISKIGDADETAKKILKRVSTAGEERLPLESCPSDSIKQWLNIVLAINNRTRELGWFYEKDLVLCEGVGPVDFYPDGVFRKDIYYSPCREAPNKLKPIESIHSKVYPSGNPFMLTSVQSSQLDTRCWSIQSGGTRADGDDMVDLGPIKSLNVVDLTTGEELIAVPARYLDLIPSSSFKSKYGTRAFAFTPQDTLQGQNGRQMLTFGIPGGCELDWLHKSEMQAITSNGLVHRLDSQNTSIAESFTSSELPIQSWGEPAGTTTTLHQSWRLIHHYSTDLARKYMSNLRPRDHCYEFMNIDLSLYPSAEQPRNLSDALEVLNRLSAEEFNGSEIHRESMEGGCENEMDPNFDKSEENIAIFSDEERGRSRQSSRQSNFASNSMGEQYYRKLTPGSKNVIRLVGERWERFNTDFLRKKICAESEKPESQREVSLFKDILDNYNHLEAAVMTHVEAVYSFLKWLVLNNRNIKTQNTFYNQFSNFRSFYRWKTGNIYPPEIGQQIDSKLKDFVKIVKRFHPDNEKPKTPVAGDDFINIINFNWQHDEHSYLHERYRVQLALAIHILAFTAVRPGSIVQTENRESKESAIEQGTHDELDQDQSTSGDGLDRPGEDTSEEEEVSIQVLRYSHIKIYAYYNPDPQFQRQLCFKALVAIRYHKGKRDLETTTYPLYMNKDPSLCPVLLLISLGFVDNAFANISSPSQLKGLLIPHGRETLELAWNKESEEVAIFRMLERQGGKIGEISNDREKVWRVQRVRTLLSDLGKRAGYKHSLHPRCFRYGTSNAASKTLNELELGVLMGHAPGSKMFRNHYQNKEGKWNVQNMLLENSCAEKAYECPISAMNLTRDLNAPSKMPKELSQVYKDDKEWLQRRRVVDNKMREYRKAYFDNASANIIKSQLSGSWKDTSDMELRPGRKYWIPSRTQLVAVFNLGEKTYESWWQALDVMIELAQDCEGIYRELAVIDGGSTPQNPTIRKPAPRKPITQKPTRRRTPPNKSEYKPTTEGRYYFERSLQPEIRPNADQTSRPDWAWKM</sequence>
<feature type="region of interest" description="Disordered" evidence="1">
    <location>
        <begin position="642"/>
        <end position="683"/>
    </location>
</feature>
<evidence type="ECO:0000313" key="3">
    <source>
        <dbReference type="Proteomes" id="UP000480548"/>
    </source>
</evidence>
<evidence type="ECO:0000256" key="1">
    <source>
        <dbReference type="SAM" id="MobiDB-lite"/>
    </source>
</evidence>
<organism evidence="2 3">
    <name type="scientific">Orbilia oligospora</name>
    <name type="common">Nematode-trapping fungus</name>
    <name type="synonym">Arthrobotrys oligospora</name>
    <dbReference type="NCBI Taxonomy" id="2813651"/>
    <lineage>
        <taxon>Eukaryota</taxon>
        <taxon>Fungi</taxon>
        <taxon>Dikarya</taxon>
        <taxon>Ascomycota</taxon>
        <taxon>Pezizomycotina</taxon>
        <taxon>Orbiliomycetes</taxon>
        <taxon>Orbiliales</taxon>
        <taxon>Orbiliaceae</taxon>
        <taxon>Orbilia</taxon>
    </lineage>
</organism>
<dbReference type="EMBL" id="WIQZ01000001">
    <property type="protein sequence ID" value="KAF3147228.1"/>
    <property type="molecule type" value="Genomic_DNA"/>
</dbReference>
<dbReference type="PANTHER" id="PTHR37535:SF3">
    <property type="entry name" value="FLUG DOMAIN-CONTAINING PROTEIN"/>
    <property type="match status" value="1"/>
</dbReference>
<dbReference type="PANTHER" id="PTHR37535">
    <property type="entry name" value="FLUG DOMAIN PROTEIN"/>
    <property type="match status" value="1"/>
</dbReference>
<dbReference type="Pfam" id="PF11917">
    <property type="entry name" value="DUF3435"/>
    <property type="match status" value="1"/>
</dbReference>
<feature type="region of interest" description="Disordered" evidence="1">
    <location>
        <begin position="1028"/>
        <end position="1097"/>
    </location>
</feature>
<protein>
    <submittedName>
        <fullName evidence="2">Uncharacterized protein</fullName>
    </submittedName>
</protein>
<feature type="compositionally biased region" description="Basic and acidic residues" evidence="1">
    <location>
        <begin position="644"/>
        <end position="660"/>
    </location>
</feature>